<dbReference type="InterPro" id="IPR008937">
    <property type="entry name" value="Ras-like_GEF"/>
</dbReference>
<dbReference type="InterPro" id="IPR023578">
    <property type="entry name" value="Ras_GEF_dom_sf"/>
</dbReference>
<evidence type="ECO:0000256" key="2">
    <source>
        <dbReference type="PROSITE-ProRule" id="PRU00168"/>
    </source>
</evidence>
<dbReference type="PROSITE" id="PS50212">
    <property type="entry name" value="RASGEF_NTER"/>
    <property type="match status" value="1"/>
</dbReference>
<dbReference type="Proteomes" id="UP000078387">
    <property type="component" value="Unassembled WGS sequence"/>
</dbReference>
<protein>
    <submittedName>
        <fullName evidence="6">Ras guanine nucleotide exchange factor putative</fullName>
    </submittedName>
</protein>
<dbReference type="CDD" id="cd00155">
    <property type="entry name" value="RasGEF"/>
    <property type="match status" value="1"/>
</dbReference>
<dbReference type="PANTHER" id="PTHR23113:SF370">
    <property type="entry name" value="RAS GUANINE NUCLEOTIDE EXCHANGE FACTOR P"/>
    <property type="match status" value="1"/>
</dbReference>
<dbReference type="VEuPathDB" id="AmoebaDB:EHI_158330"/>
<feature type="domain" description="Ras-GEF" evidence="4">
    <location>
        <begin position="336"/>
        <end position="567"/>
    </location>
</feature>
<evidence type="ECO:0000313" key="7">
    <source>
        <dbReference type="Proteomes" id="UP000078387"/>
    </source>
</evidence>
<feature type="region of interest" description="Disordered" evidence="3">
    <location>
        <begin position="122"/>
        <end position="150"/>
    </location>
</feature>
<comment type="caution">
    <text evidence="6">The sequence shown here is derived from an EMBL/GenBank/DDBJ whole genome shotgun (WGS) entry which is preliminary data.</text>
</comment>
<reference evidence="6 7" key="1">
    <citation type="submission" date="2016-05" db="EMBL/GenBank/DDBJ databases">
        <title>First whole genome sequencing of Entamoeba histolytica HM1:IMSS-clone-6.</title>
        <authorList>
            <person name="Mukherjee Avik.K."/>
            <person name="Izumyama S."/>
            <person name="Nakada-Tsukui K."/>
            <person name="Nozaki T."/>
        </authorList>
    </citation>
    <scope>NUCLEOTIDE SEQUENCE [LARGE SCALE GENOMIC DNA]</scope>
    <source>
        <strain evidence="6 7">HM1:IMSS clone 6</strain>
    </source>
</reference>
<dbReference type="InterPro" id="IPR000651">
    <property type="entry name" value="Ras-like_Gua-exchang_fac_N"/>
</dbReference>
<dbReference type="AlphaFoldDB" id="A0A5K1ULD4"/>
<dbReference type="VEuPathDB" id="AmoebaDB:KM1_101330"/>
<dbReference type="VEuPathDB" id="AmoebaDB:EHI8A_057230"/>
<sequence>MTEQRHMCIATTMCPKCRELLCEECLMKGIKENGCCYKCKQPLTLEEIKLKRRGSTMIHTTDFSNSDKLPPLSAKIGNMPKVSSAISPLLSPGRSLSFSSNDSSLAASEDSFLLEYKSSEKKTNSSVPSSSYGESVESQNSTGKSSWFENEKDYNPHSNANMFDLPTTDEYITFTKESGSNAKIIQYATLEKCLQFITSKNCEDSYFTQCFVYSFKLITTTTKLLKLLIILFSPNKPIDMLWNDFIQNIIIPTRTRILALVKMLIQVFPNDFKEEQNQEAINDLIQLYTTYNKSMGLNLQKSFDNRFGLKMECVILKRNVPLLPVDDKFSGILCISPLDFAEQMTLIQMESFVEIPSDEFLNQGWTKKNKEQLTPHIVNMIKLSNKLIHIVQTEIVMQPTYALRSLALFYFITAAETMRTIQNFDGMKAIVTALQSVSVFRLKVSWEMLQQSTKSIFTNLVHLCSEDNNFTELRKIMNIAIPPTIPFIGSTLTDLIYTSDGNKASTNNKFNFYKLRGIGNLIKEIQMKQKTSFSFNIAPNVRDFINSIQVISNEDQLFNLSQKHEPKVIEKFIDLTKKPYKHDAKEAKELLKSYLKRIKQLR</sequence>
<feature type="compositionally biased region" description="Low complexity" evidence="3">
    <location>
        <begin position="124"/>
        <end position="141"/>
    </location>
</feature>
<keyword evidence="1 2" id="KW-0344">Guanine-nucleotide releasing factor</keyword>
<dbReference type="Pfam" id="PF00618">
    <property type="entry name" value="RasGEF_N"/>
    <property type="match status" value="1"/>
</dbReference>
<dbReference type="GO" id="GO:0007265">
    <property type="term" value="P:Ras protein signal transduction"/>
    <property type="evidence" value="ECO:0007669"/>
    <property type="project" value="TreeGrafter"/>
</dbReference>
<dbReference type="GO" id="GO:0005085">
    <property type="term" value="F:guanyl-nucleotide exchange factor activity"/>
    <property type="evidence" value="ECO:0007669"/>
    <property type="project" value="UniProtKB-KW"/>
</dbReference>
<dbReference type="GO" id="GO:0005886">
    <property type="term" value="C:plasma membrane"/>
    <property type="evidence" value="ECO:0007669"/>
    <property type="project" value="TreeGrafter"/>
</dbReference>
<dbReference type="PANTHER" id="PTHR23113">
    <property type="entry name" value="GUANINE NUCLEOTIDE EXCHANGE FACTOR"/>
    <property type="match status" value="1"/>
</dbReference>
<evidence type="ECO:0000259" key="5">
    <source>
        <dbReference type="PROSITE" id="PS50212"/>
    </source>
</evidence>
<dbReference type="Gene3D" id="1.20.870.10">
    <property type="entry name" value="Son of sevenless (SoS) protein Chain: S domain 1"/>
    <property type="match status" value="1"/>
</dbReference>
<accession>A0A5K1ULD4</accession>
<dbReference type="SMART" id="SM00147">
    <property type="entry name" value="RasGEF"/>
    <property type="match status" value="1"/>
</dbReference>
<evidence type="ECO:0000256" key="3">
    <source>
        <dbReference type="SAM" id="MobiDB-lite"/>
    </source>
</evidence>
<dbReference type="VEuPathDB" id="AmoebaDB:EHI5A_084550"/>
<dbReference type="EMBL" id="BDEQ01000001">
    <property type="protein sequence ID" value="GAT95454.1"/>
    <property type="molecule type" value="Genomic_DNA"/>
</dbReference>
<feature type="domain" description="N-terminal Ras-GEF" evidence="5">
    <location>
        <begin position="181"/>
        <end position="308"/>
    </location>
</feature>
<evidence type="ECO:0000259" key="4">
    <source>
        <dbReference type="PROSITE" id="PS50009"/>
    </source>
</evidence>
<dbReference type="VEuPathDB" id="AmoebaDB:EHI7A_054310"/>
<dbReference type="PROSITE" id="PS50009">
    <property type="entry name" value="RASGEF_CAT"/>
    <property type="match status" value="1"/>
</dbReference>
<dbReference type="Pfam" id="PF00617">
    <property type="entry name" value="RasGEF"/>
    <property type="match status" value="1"/>
</dbReference>
<organism evidence="6 7">
    <name type="scientific">Entamoeba histolytica</name>
    <dbReference type="NCBI Taxonomy" id="5759"/>
    <lineage>
        <taxon>Eukaryota</taxon>
        <taxon>Amoebozoa</taxon>
        <taxon>Evosea</taxon>
        <taxon>Archamoebae</taxon>
        <taxon>Mastigamoebida</taxon>
        <taxon>Entamoebidae</taxon>
        <taxon>Entamoeba</taxon>
    </lineage>
</organism>
<name>A0A5K1ULD4_ENTHI</name>
<dbReference type="Gene3D" id="1.10.840.10">
    <property type="entry name" value="Ras guanine-nucleotide exchange factors catalytic domain"/>
    <property type="match status" value="1"/>
</dbReference>
<proteinExistence type="predicted"/>
<dbReference type="InterPro" id="IPR036964">
    <property type="entry name" value="RASGEF_cat_dom_sf"/>
</dbReference>
<evidence type="ECO:0000313" key="6">
    <source>
        <dbReference type="EMBL" id="GAT95454.1"/>
    </source>
</evidence>
<dbReference type="OMA" id="MTHTITA"/>
<dbReference type="InterPro" id="IPR001895">
    <property type="entry name" value="RASGEF_cat_dom"/>
</dbReference>
<gene>
    <name evidence="6" type="ORF">CL6EHI_158330</name>
</gene>
<dbReference type="SUPFAM" id="SSF48366">
    <property type="entry name" value="Ras GEF"/>
    <property type="match status" value="1"/>
</dbReference>
<evidence type="ECO:0000256" key="1">
    <source>
        <dbReference type="ARBA" id="ARBA00022658"/>
    </source>
</evidence>